<name>A0A0V1JT60_TRIPS</name>
<dbReference type="EMBL" id="JYDV01000049">
    <property type="protein sequence ID" value="KRZ38159.1"/>
    <property type="molecule type" value="Genomic_DNA"/>
</dbReference>
<protein>
    <submittedName>
        <fullName evidence="1">Uncharacterized protein</fullName>
    </submittedName>
</protein>
<evidence type="ECO:0000313" key="2">
    <source>
        <dbReference type="Proteomes" id="UP000054826"/>
    </source>
</evidence>
<gene>
    <name evidence="1" type="ORF">T4C_2672</name>
</gene>
<comment type="caution">
    <text evidence="1">The sequence shown here is derived from an EMBL/GenBank/DDBJ whole genome shotgun (WGS) entry which is preliminary data.</text>
</comment>
<organism evidence="1 2">
    <name type="scientific">Trichinella pseudospiralis</name>
    <name type="common">Parasitic roundworm</name>
    <dbReference type="NCBI Taxonomy" id="6337"/>
    <lineage>
        <taxon>Eukaryota</taxon>
        <taxon>Metazoa</taxon>
        <taxon>Ecdysozoa</taxon>
        <taxon>Nematoda</taxon>
        <taxon>Enoplea</taxon>
        <taxon>Dorylaimia</taxon>
        <taxon>Trichinellida</taxon>
        <taxon>Trichinellidae</taxon>
        <taxon>Trichinella</taxon>
    </lineage>
</organism>
<reference evidence="1 2" key="1">
    <citation type="submission" date="2015-01" db="EMBL/GenBank/DDBJ databases">
        <title>Evolution of Trichinella species and genotypes.</title>
        <authorList>
            <person name="Korhonen P.K."/>
            <person name="Edoardo P."/>
            <person name="Giuseppe L.R."/>
            <person name="Gasser R.B."/>
        </authorList>
    </citation>
    <scope>NUCLEOTIDE SEQUENCE [LARGE SCALE GENOMIC DNA]</scope>
    <source>
        <strain evidence="1">ISS176</strain>
    </source>
</reference>
<sequence length="116" mass="13302">MHKRIAALTAEYNGSLESSVETMCDSIKAVNGIFAYKIRATFNFCSTKRSGLTRYSLFSNYSTKIKDIHLDHSPSQINSIKHRGQRWSSIWHRYGSWPCRRAVIETAAERCAIRQS</sequence>
<dbReference type="AlphaFoldDB" id="A0A0V1JT60"/>
<proteinExistence type="predicted"/>
<evidence type="ECO:0000313" key="1">
    <source>
        <dbReference type="EMBL" id="KRZ38159.1"/>
    </source>
</evidence>
<accession>A0A0V1JT60</accession>
<dbReference type="Proteomes" id="UP000054826">
    <property type="component" value="Unassembled WGS sequence"/>
</dbReference>